<dbReference type="AlphaFoldDB" id="A0A7L5DQ83"/>
<accession>A0A7L5DQ83</accession>
<protein>
    <submittedName>
        <fullName evidence="1">Uncharacterized protein</fullName>
    </submittedName>
</protein>
<dbReference type="Proteomes" id="UP000501128">
    <property type="component" value="Chromosome"/>
</dbReference>
<evidence type="ECO:0000313" key="2">
    <source>
        <dbReference type="Proteomes" id="UP000501128"/>
    </source>
</evidence>
<organism evidence="1 2">
    <name type="scientific">Spirosoma rhododendri</name>
    <dbReference type="NCBI Taxonomy" id="2728024"/>
    <lineage>
        <taxon>Bacteria</taxon>
        <taxon>Pseudomonadati</taxon>
        <taxon>Bacteroidota</taxon>
        <taxon>Cytophagia</taxon>
        <taxon>Cytophagales</taxon>
        <taxon>Cytophagaceae</taxon>
        <taxon>Spirosoma</taxon>
    </lineage>
</organism>
<dbReference type="EMBL" id="CP051677">
    <property type="protein sequence ID" value="QJD80295.1"/>
    <property type="molecule type" value="Genomic_DNA"/>
</dbReference>
<dbReference type="RefSeq" id="WP_169552254.1">
    <property type="nucleotide sequence ID" value="NZ_CP051677.1"/>
</dbReference>
<dbReference type="KEGG" id="srho:HH216_19105"/>
<sequence length="66" mass="7280">MSEAKTSINIPSGWTLSQQEISNGVYHVRLTAYFGSIVEMMGTELDELVAHCVESANNIDKQLGHQ</sequence>
<reference evidence="1 2" key="1">
    <citation type="submission" date="2020-04" db="EMBL/GenBank/DDBJ databases">
        <title>Genome sequencing of novel species.</title>
        <authorList>
            <person name="Heo J."/>
            <person name="Kim S.-J."/>
            <person name="Kim J.-S."/>
            <person name="Hong S.-B."/>
            <person name="Kwon S.-W."/>
        </authorList>
    </citation>
    <scope>NUCLEOTIDE SEQUENCE [LARGE SCALE GENOMIC DNA]</scope>
    <source>
        <strain evidence="1 2">CJU-R4</strain>
    </source>
</reference>
<keyword evidence="2" id="KW-1185">Reference proteome</keyword>
<proteinExistence type="predicted"/>
<name>A0A7L5DQ83_9BACT</name>
<gene>
    <name evidence="1" type="ORF">HH216_19105</name>
</gene>
<evidence type="ECO:0000313" key="1">
    <source>
        <dbReference type="EMBL" id="QJD80295.1"/>
    </source>
</evidence>